<dbReference type="FunFam" id="1.20.58.340:FF:000008">
    <property type="entry name" value="CorA family metal ion transporter"/>
    <property type="match status" value="1"/>
</dbReference>
<gene>
    <name evidence="9" type="ORF">G210_2156</name>
</gene>
<dbReference type="InterPro" id="IPR045863">
    <property type="entry name" value="CorA_TM1_TM2"/>
</dbReference>
<feature type="region of interest" description="Disordered" evidence="7">
    <location>
        <begin position="60"/>
        <end position="92"/>
    </location>
</feature>
<feature type="compositionally biased region" description="Low complexity" evidence="7">
    <location>
        <begin position="160"/>
        <end position="173"/>
    </location>
</feature>
<sequence length="814" mass="92875">MGKFKKRMTFPVSNYVPDDEQSHDSSSTSNLTTNHKNGNKASSNSLDELVNSGALIDHRNTNDLAHYHTSPANTRRRSSGQFQNQNFERDRTSLPLTNKNLQTLLRKTSTIDDSISPTAITVDMDKFTNEQRQYNKANPWRDQYVDNNNQEYSISEFGESNPSSEHSSDSTSLDDVCFPDYREDVKISSNWPDIQVLTDFIKEEIEEAKDDLEQSVNFGTNIVHSDNEGDATESTPLIDNYKVNEVESLDSINKSFRVRPTPIQPWERSREYNPPILKESLKGRNEKEVCRFTYFREALTKTIHAPALSGLVEDKSRIYGCLDELFPKPTSKPPSLHVKRDSVSSTNHHNNHSSSNNNLTPLTKSRPETPLPPPSVNEEINVQEPFWLDVLDPTEEEMKVLSKTFGIHPLTTEDIFLGEAREKVELFKSYYFVCFTSFDVVYEKRRQRAKEQEKKLNKLQEMYENISDNGSIFESRSPIKLIKSLFQRKRRMSSFMEKQSSTSGMSRGKKVREGELSPLNMYMIVFKTGIITFHFSPTPHPINVRRRARMLKDYLTVTADWICYALIDDITDSFAPMIETIETEVNAIEDTILKMHSGEAESDDDSDDEGDHHEKNVFVWRKRSKSIVDNQSVPKLSKSASSSSGSSSSKILGWKRKGDMLRRIGECRKRVMSVIRLLASKADVIKAFSKRFNDLETSHSEIGMYLGDIQDHIVTMLQALGHYEKLLARFHSNYLAQINIDMTKVNNDTNDVLGKITILGTIVLPINVVTGLWGMNCLVPGQDYDGLAWFWGIIGCMILFSIVAYNYARRVTGL</sequence>
<evidence type="ECO:0000313" key="9">
    <source>
        <dbReference type="EMBL" id="EMG47497.1"/>
    </source>
</evidence>
<dbReference type="STRING" id="1245528.M3HJG0"/>
<dbReference type="InterPro" id="IPR045861">
    <property type="entry name" value="CorA_cytoplasmic_dom"/>
</dbReference>
<feature type="transmembrane region" description="Helical" evidence="8">
    <location>
        <begin position="752"/>
        <end position="775"/>
    </location>
</feature>
<dbReference type="Pfam" id="PF01544">
    <property type="entry name" value="CorA"/>
    <property type="match status" value="1"/>
</dbReference>
<feature type="compositionally biased region" description="Low complexity" evidence="7">
    <location>
        <begin position="632"/>
        <end position="650"/>
    </location>
</feature>
<dbReference type="Gene3D" id="1.20.58.340">
    <property type="entry name" value="Magnesium transport protein CorA, transmembrane region"/>
    <property type="match status" value="2"/>
</dbReference>
<evidence type="ECO:0000256" key="4">
    <source>
        <dbReference type="ARBA" id="ARBA00022989"/>
    </source>
</evidence>
<dbReference type="SUPFAM" id="SSF143865">
    <property type="entry name" value="CorA soluble domain-like"/>
    <property type="match status" value="1"/>
</dbReference>
<dbReference type="GO" id="GO:0010961">
    <property type="term" value="P:intracellular magnesium ion homeostasis"/>
    <property type="evidence" value="ECO:0007669"/>
    <property type="project" value="TreeGrafter"/>
</dbReference>
<feature type="transmembrane region" description="Helical" evidence="8">
    <location>
        <begin position="787"/>
        <end position="808"/>
    </location>
</feature>
<reference evidence="9 10" key="1">
    <citation type="submission" date="2013-02" db="EMBL/GenBank/DDBJ databases">
        <title>Genome sequence of Candida maltosa Xu316, a potential industrial strain for xylitol and ethanol production.</title>
        <authorList>
            <person name="Yu J."/>
            <person name="Wang Q."/>
            <person name="Geng X."/>
            <person name="Bao W."/>
            <person name="He P."/>
            <person name="Cai J."/>
        </authorList>
    </citation>
    <scope>NUCLEOTIDE SEQUENCE [LARGE SCALE GENOMIC DNA]</scope>
    <source>
        <strain evidence="10">Xu316</strain>
    </source>
</reference>
<accession>M3HJG0</accession>
<keyword evidence="6" id="KW-0175">Coiled coil</keyword>
<evidence type="ECO:0000256" key="2">
    <source>
        <dbReference type="ARBA" id="ARBA00009765"/>
    </source>
</evidence>
<feature type="region of interest" description="Disordered" evidence="7">
    <location>
        <begin position="1"/>
        <end position="45"/>
    </location>
</feature>
<dbReference type="GO" id="GO:0000329">
    <property type="term" value="C:fungal-type vacuole membrane"/>
    <property type="evidence" value="ECO:0007669"/>
    <property type="project" value="TreeGrafter"/>
</dbReference>
<keyword evidence="10" id="KW-1185">Reference proteome</keyword>
<evidence type="ECO:0000256" key="6">
    <source>
        <dbReference type="SAM" id="Coils"/>
    </source>
</evidence>
<feature type="compositionally biased region" description="Low complexity" evidence="7">
    <location>
        <begin position="343"/>
        <end position="358"/>
    </location>
</feature>
<dbReference type="PANTHER" id="PTHR21535">
    <property type="entry name" value="MAGNESIUM AND COBALT TRANSPORT PROTEIN/MITOCHONDRIAL IMPORT INNER MEMBRANE TRANSLOCASE SUBUNIT TIM8"/>
    <property type="match status" value="1"/>
</dbReference>
<feature type="region of interest" description="Disordered" evidence="7">
    <location>
        <begin position="330"/>
        <end position="378"/>
    </location>
</feature>
<evidence type="ECO:0000313" key="10">
    <source>
        <dbReference type="Proteomes" id="UP000011777"/>
    </source>
</evidence>
<evidence type="ECO:0000256" key="1">
    <source>
        <dbReference type="ARBA" id="ARBA00004141"/>
    </source>
</evidence>
<comment type="similarity">
    <text evidence="2">Belongs to the CorA metal ion transporter (MIT) (TC 1.A.35) family.</text>
</comment>
<dbReference type="CDD" id="cd12829">
    <property type="entry name" value="Alr1p-like"/>
    <property type="match status" value="1"/>
</dbReference>
<dbReference type="PANTHER" id="PTHR21535:SF51">
    <property type="entry name" value="MANGANESE RESISTANCE PROTEIN MNR2"/>
    <property type="match status" value="1"/>
</dbReference>
<dbReference type="EMBL" id="AOGT01001545">
    <property type="protein sequence ID" value="EMG47497.1"/>
    <property type="molecule type" value="Genomic_DNA"/>
</dbReference>
<feature type="region of interest" description="Disordered" evidence="7">
    <location>
        <begin position="631"/>
        <end position="651"/>
    </location>
</feature>
<keyword evidence="4 8" id="KW-1133">Transmembrane helix</keyword>
<keyword evidence="5 8" id="KW-0472">Membrane</keyword>
<dbReference type="Proteomes" id="UP000011777">
    <property type="component" value="Unassembled WGS sequence"/>
</dbReference>
<evidence type="ECO:0000256" key="7">
    <source>
        <dbReference type="SAM" id="MobiDB-lite"/>
    </source>
</evidence>
<keyword evidence="3 8" id="KW-0812">Transmembrane</keyword>
<dbReference type="InterPro" id="IPR002523">
    <property type="entry name" value="MgTranspt_CorA/ZnTranspt_ZntB"/>
</dbReference>
<comment type="caution">
    <text evidence="9">The sequence shown here is derived from an EMBL/GenBank/DDBJ whole genome shotgun (WGS) entry which is preliminary data.</text>
</comment>
<dbReference type="SUPFAM" id="SSF144083">
    <property type="entry name" value="Magnesium transport protein CorA, transmembrane region"/>
    <property type="match status" value="1"/>
</dbReference>
<evidence type="ECO:0000256" key="8">
    <source>
        <dbReference type="SAM" id="Phobius"/>
    </source>
</evidence>
<feature type="region of interest" description="Disordered" evidence="7">
    <location>
        <begin position="154"/>
        <end position="173"/>
    </location>
</feature>
<comment type="subcellular location">
    <subcellularLocation>
        <location evidence="1">Membrane</location>
        <topology evidence="1">Multi-pass membrane protein</topology>
    </subcellularLocation>
</comment>
<name>M3HJG0_CANMX</name>
<organism evidence="9 10">
    <name type="scientific">Candida maltosa (strain Xu316)</name>
    <name type="common">Yeast</name>
    <dbReference type="NCBI Taxonomy" id="1245528"/>
    <lineage>
        <taxon>Eukaryota</taxon>
        <taxon>Fungi</taxon>
        <taxon>Dikarya</taxon>
        <taxon>Ascomycota</taxon>
        <taxon>Saccharomycotina</taxon>
        <taxon>Pichiomycetes</taxon>
        <taxon>Debaryomycetaceae</taxon>
        <taxon>Candida/Lodderomyces clade</taxon>
        <taxon>Candida</taxon>
    </lineage>
</organism>
<dbReference type="eggNOG" id="ENOG502QPTQ">
    <property type="taxonomic scope" value="Eukaryota"/>
</dbReference>
<dbReference type="InterPro" id="IPR044089">
    <property type="entry name" value="Alr1-like"/>
</dbReference>
<feature type="compositionally biased region" description="Polar residues" evidence="7">
    <location>
        <begin position="24"/>
        <end position="45"/>
    </location>
</feature>
<dbReference type="HOGENOM" id="CLU_007127_3_1_1"/>
<proteinExistence type="inferred from homology"/>
<protein>
    <submittedName>
        <fullName evidence="9">Manganese resistance protein, putative</fullName>
    </submittedName>
</protein>
<dbReference type="OMA" id="DVCFPDY"/>
<dbReference type="GO" id="GO:0015095">
    <property type="term" value="F:magnesium ion transmembrane transporter activity"/>
    <property type="evidence" value="ECO:0007669"/>
    <property type="project" value="InterPro"/>
</dbReference>
<dbReference type="Gene3D" id="3.30.460.20">
    <property type="entry name" value="CorA soluble domain-like"/>
    <property type="match status" value="1"/>
</dbReference>
<evidence type="ECO:0000256" key="3">
    <source>
        <dbReference type="ARBA" id="ARBA00022692"/>
    </source>
</evidence>
<feature type="coiled-coil region" evidence="6">
    <location>
        <begin position="442"/>
        <end position="469"/>
    </location>
</feature>
<evidence type="ECO:0000256" key="5">
    <source>
        <dbReference type="ARBA" id="ARBA00023136"/>
    </source>
</evidence>
<dbReference type="AlphaFoldDB" id="M3HJG0"/>
<dbReference type="OrthoDB" id="29879at2759"/>